<keyword evidence="1" id="KW-0472">Membrane</keyword>
<feature type="transmembrane region" description="Helical" evidence="1">
    <location>
        <begin position="97"/>
        <end position="124"/>
    </location>
</feature>
<sequence length="137" mass="14286">MRLRLLGVAAVLASFAAAMWFAWLGWDHEYYLVDGVAQGPYRPWQVVGCGLSIAVAAVVAYLVTRGWWAVFVLAAAGVMGFAVPWTQDAAATDESGLYVVGLVFLVIGGGIGLTVVLAITAAVAGPSRKGQSLSTRG</sequence>
<dbReference type="AlphaFoldDB" id="A0A930VRF6"/>
<dbReference type="RefSeq" id="WP_194698605.1">
    <property type="nucleotide sequence ID" value="NZ_JADKPO010000052.1"/>
</dbReference>
<name>A0A930VRF6_9ACTN</name>
<comment type="caution">
    <text evidence="2">The sequence shown here is derived from an EMBL/GenBank/DDBJ whole genome shotgun (WGS) entry which is preliminary data.</text>
</comment>
<dbReference type="Proteomes" id="UP000660668">
    <property type="component" value="Unassembled WGS sequence"/>
</dbReference>
<reference evidence="2" key="1">
    <citation type="submission" date="2020-11" db="EMBL/GenBank/DDBJ databases">
        <title>Nocardioides cynanchi sp. nov., isolated from soil of rhizosphere of Cynanchum wilfordii.</title>
        <authorList>
            <person name="Lee J.-S."/>
            <person name="Suh M.K."/>
            <person name="Kim J.-S."/>
        </authorList>
    </citation>
    <scope>NUCLEOTIDE SEQUENCE</scope>
    <source>
        <strain evidence="2">KCTC 19276</strain>
    </source>
</reference>
<feature type="transmembrane region" description="Helical" evidence="1">
    <location>
        <begin position="42"/>
        <end position="62"/>
    </location>
</feature>
<evidence type="ECO:0000256" key="1">
    <source>
        <dbReference type="SAM" id="Phobius"/>
    </source>
</evidence>
<organism evidence="2 3">
    <name type="scientific">Nocardioides agariphilus</name>
    <dbReference type="NCBI Taxonomy" id="433664"/>
    <lineage>
        <taxon>Bacteria</taxon>
        <taxon>Bacillati</taxon>
        <taxon>Actinomycetota</taxon>
        <taxon>Actinomycetes</taxon>
        <taxon>Propionibacteriales</taxon>
        <taxon>Nocardioidaceae</taxon>
        <taxon>Nocardioides</taxon>
    </lineage>
</organism>
<keyword evidence="1" id="KW-1133">Transmembrane helix</keyword>
<evidence type="ECO:0000313" key="2">
    <source>
        <dbReference type="EMBL" id="MBF4770461.1"/>
    </source>
</evidence>
<gene>
    <name evidence="2" type="ORF">ISU10_22030</name>
</gene>
<protein>
    <submittedName>
        <fullName evidence="2">Uncharacterized protein</fullName>
    </submittedName>
</protein>
<evidence type="ECO:0000313" key="3">
    <source>
        <dbReference type="Proteomes" id="UP000660668"/>
    </source>
</evidence>
<keyword evidence="1" id="KW-0812">Transmembrane</keyword>
<proteinExistence type="predicted"/>
<dbReference type="EMBL" id="JADKPO010000052">
    <property type="protein sequence ID" value="MBF4770461.1"/>
    <property type="molecule type" value="Genomic_DNA"/>
</dbReference>
<keyword evidence="3" id="KW-1185">Reference proteome</keyword>
<feature type="transmembrane region" description="Helical" evidence="1">
    <location>
        <begin position="67"/>
        <end position="85"/>
    </location>
</feature>
<accession>A0A930VRF6</accession>